<sequence>MPRELKTEQELLEIVSKALDANTDTTGWSPTGIQEHAEDSEGCNWNINYLHGDSKDADVKEIVMLAAEKIINGLRQTIQLAVAS</sequence>
<comment type="caution">
    <text evidence="1">The sequence shown here is derived from an EMBL/GenBank/DDBJ whole genome shotgun (WGS) entry which is preliminary data.</text>
</comment>
<accession>A0A5B0G5I0</accession>
<dbReference type="AlphaFoldDB" id="A0A5B0G5I0"/>
<evidence type="ECO:0000313" key="2">
    <source>
        <dbReference type="Proteomes" id="UP000325273"/>
    </source>
</evidence>
<evidence type="ECO:0000313" key="1">
    <source>
        <dbReference type="EMBL" id="KAA0997841.1"/>
    </source>
</evidence>
<reference evidence="1 2" key="1">
    <citation type="submission" date="2019-08" db="EMBL/GenBank/DDBJ databases">
        <title>Paraburkholderia sp. DCY113.</title>
        <authorList>
            <person name="Kang J."/>
        </authorList>
    </citation>
    <scope>NUCLEOTIDE SEQUENCE [LARGE SCALE GENOMIC DNA]</scope>
    <source>
        <strain evidence="1 2">DCY113</strain>
    </source>
</reference>
<proteinExistence type="predicted"/>
<protein>
    <submittedName>
        <fullName evidence="1">Uncharacterized protein</fullName>
    </submittedName>
</protein>
<dbReference type="Proteomes" id="UP000325273">
    <property type="component" value="Unassembled WGS sequence"/>
</dbReference>
<organism evidence="1 2">
    <name type="scientific">Paraburkholderia panacisoli</name>
    <dbReference type="NCBI Taxonomy" id="2603818"/>
    <lineage>
        <taxon>Bacteria</taxon>
        <taxon>Pseudomonadati</taxon>
        <taxon>Pseudomonadota</taxon>
        <taxon>Betaproteobacteria</taxon>
        <taxon>Burkholderiales</taxon>
        <taxon>Burkholderiaceae</taxon>
        <taxon>Paraburkholderia</taxon>
    </lineage>
</organism>
<dbReference type="EMBL" id="VTUZ01000071">
    <property type="protein sequence ID" value="KAA0997841.1"/>
    <property type="molecule type" value="Genomic_DNA"/>
</dbReference>
<dbReference type="RefSeq" id="WP_149676403.1">
    <property type="nucleotide sequence ID" value="NZ_VTUZ01000071.1"/>
</dbReference>
<keyword evidence="2" id="KW-1185">Reference proteome</keyword>
<name>A0A5B0G5I0_9BURK</name>
<gene>
    <name evidence="1" type="ORF">FVF58_47185</name>
</gene>